<evidence type="ECO:0000259" key="2">
    <source>
        <dbReference type="PROSITE" id="PS50240"/>
    </source>
</evidence>
<keyword evidence="1" id="KW-1015">Disulfide bond</keyword>
<feature type="domain" description="Peptidase S1" evidence="2">
    <location>
        <begin position="1"/>
        <end position="103"/>
    </location>
</feature>
<dbReference type="Gene3D" id="2.40.10.10">
    <property type="entry name" value="Trypsin-like serine proteases"/>
    <property type="match status" value="1"/>
</dbReference>
<dbReference type="Proteomes" id="UP001165090">
    <property type="component" value="Unassembled WGS sequence"/>
</dbReference>
<protein>
    <recommendedName>
        <fullName evidence="2">Peptidase S1 domain-containing protein</fullName>
    </recommendedName>
</protein>
<keyword evidence="4" id="KW-1185">Reference proteome</keyword>
<dbReference type="InterPro" id="IPR050430">
    <property type="entry name" value="Peptidase_S1"/>
</dbReference>
<dbReference type="InterPro" id="IPR009003">
    <property type="entry name" value="Peptidase_S1_PA"/>
</dbReference>
<organism evidence="3 4">
    <name type="scientific">Volvox africanus</name>
    <dbReference type="NCBI Taxonomy" id="51714"/>
    <lineage>
        <taxon>Eukaryota</taxon>
        <taxon>Viridiplantae</taxon>
        <taxon>Chlorophyta</taxon>
        <taxon>core chlorophytes</taxon>
        <taxon>Chlorophyceae</taxon>
        <taxon>CS clade</taxon>
        <taxon>Chlamydomonadales</taxon>
        <taxon>Volvocaceae</taxon>
        <taxon>Volvox</taxon>
    </lineage>
</organism>
<evidence type="ECO:0000313" key="4">
    <source>
        <dbReference type="Proteomes" id="UP001165090"/>
    </source>
</evidence>
<dbReference type="InterPro" id="IPR043504">
    <property type="entry name" value="Peptidase_S1_PA_chymotrypsin"/>
</dbReference>
<reference evidence="3 4" key="1">
    <citation type="journal article" date="2023" name="IScience">
        <title>Expanded male sex-determining region conserved during the evolution of homothallism in the green alga Volvox.</title>
        <authorList>
            <person name="Yamamoto K."/>
            <person name="Matsuzaki R."/>
            <person name="Mahakham W."/>
            <person name="Heman W."/>
            <person name="Sekimoto H."/>
            <person name="Kawachi M."/>
            <person name="Minakuchi Y."/>
            <person name="Toyoda A."/>
            <person name="Nozaki H."/>
        </authorList>
    </citation>
    <scope>NUCLEOTIDE SEQUENCE [LARGE SCALE GENOMIC DNA]</scope>
    <source>
        <strain evidence="3 4">NIES-4468</strain>
    </source>
</reference>
<evidence type="ECO:0000313" key="3">
    <source>
        <dbReference type="EMBL" id="GLI63790.1"/>
    </source>
</evidence>
<gene>
    <name evidence="3" type="ORF">VaNZ11_006872</name>
</gene>
<dbReference type="SUPFAM" id="SSF50494">
    <property type="entry name" value="Trypsin-like serine proteases"/>
    <property type="match status" value="1"/>
</dbReference>
<dbReference type="EMBL" id="BSDZ01000016">
    <property type="protein sequence ID" value="GLI63790.1"/>
    <property type="molecule type" value="Genomic_DNA"/>
</dbReference>
<feature type="non-terminal residue" evidence="3">
    <location>
        <position position="124"/>
    </location>
</feature>
<name>A0ABQ5S1N6_9CHLO</name>
<proteinExistence type="predicted"/>
<accession>A0ABQ5S1N6</accession>
<sequence length="124" mass="13368">IFDYDVALLVLDKDAPATARPIHVGPAGGSLPRSAPMTVLGWGATEENSLSEDLRRGAVKQLDKATCQELFRPYGTAITARMMCTTGRTCAGDSGGPVIFKENVGLYDKNEDDSDDEFLDINDE</sequence>
<evidence type="ECO:0000256" key="1">
    <source>
        <dbReference type="ARBA" id="ARBA00023157"/>
    </source>
</evidence>
<dbReference type="PANTHER" id="PTHR24276">
    <property type="entry name" value="POLYSERASE-RELATED"/>
    <property type="match status" value="1"/>
</dbReference>
<dbReference type="InterPro" id="IPR001254">
    <property type="entry name" value="Trypsin_dom"/>
</dbReference>
<feature type="non-terminal residue" evidence="3">
    <location>
        <position position="1"/>
    </location>
</feature>
<dbReference type="PANTHER" id="PTHR24276:SF91">
    <property type="entry name" value="AT26814P-RELATED"/>
    <property type="match status" value="1"/>
</dbReference>
<dbReference type="PROSITE" id="PS50240">
    <property type="entry name" value="TRYPSIN_DOM"/>
    <property type="match status" value="1"/>
</dbReference>
<comment type="caution">
    <text evidence="3">The sequence shown here is derived from an EMBL/GenBank/DDBJ whole genome shotgun (WGS) entry which is preliminary data.</text>
</comment>
<dbReference type="Pfam" id="PF00089">
    <property type="entry name" value="Trypsin"/>
    <property type="match status" value="1"/>
</dbReference>